<reference evidence="10 11" key="1">
    <citation type="submission" date="2006-12" db="EMBL/GenBank/DDBJ databases">
        <title>Complete sequence of Chlorobium phaeobacteroides DSM 266.</title>
        <authorList>
            <consortium name="US DOE Joint Genome Institute"/>
            <person name="Copeland A."/>
            <person name="Lucas S."/>
            <person name="Lapidus A."/>
            <person name="Barry K."/>
            <person name="Detter J.C."/>
            <person name="Glavina del Rio T."/>
            <person name="Hammon N."/>
            <person name="Israni S."/>
            <person name="Pitluck S."/>
            <person name="Goltsman E."/>
            <person name="Schmutz J."/>
            <person name="Larimer F."/>
            <person name="Land M."/>
            <person name="Hauser L."/>
            <person name="Mikhailova N."/>
            <person name="Li T."/>
            <person name="Overmann J."/>
            <person name="Bryant D.A."/>
            <person name="Richardson P."/>
        </authorList>
    </citation>
    <scope>NUCLEOTIDE SEQUENCE [LARGE SCALE GENOMIC DNA]</scope>
    <source>
        <strain evidence="10 11">DSM 266</strain>
    </source>
</reference>
<dbReference type="GO" id="GO:0005886">
    <property type="term" value="C:plasma membrane"/>
    <property type="evidence" value="ECO:0007669"/>
    <property type="project" value="UniProtKB-SubCell"/>
</dbReference>
<sequence>MILTIYSTVTPLLYRAVSIASFFHPKLRTFFTVRQGTLDALEKKINALPKPVFRIWIHAASVGEFEQARPIVSAMKKAQPDIDVVVSFLSTSGYQTRKNYPDASAVFYLPIDTKSNARRLIEILKPDALLVMRYDFWPNHLIAAKKHGTALILAAAVLQKNSPYFKPLVKTFYHSVFALFDKIYTSSSRDTESFREVFRCKNTETAGDPRFDQVLLRSRNTQRVAHLSPLFAHHTVLVAGSVWKQDELVLLPAWQELKHRPSLIMVPHETDHDNLERLSRHLTQCNISFSKVSEGIEHFDAINQVLIIDETGYLAELYSIASIAYVGGGFGINVHNTIEPAAYGIPVLFGSRHHNSPEAENLVECGGAAVVHNSAELREKLAFLTANKENRMRMGELAGTFVTSRIGATKKIADYILEQKRTRNDR</sequence>
<evidence type="ECO:0000256" key="8">
    <source>
        <dbReference type="RuleBase" id="RU365103"/>
    </source>
</evidence>
<evidence type="ECO:0000256" key="5">
    <source>
        <dbReference type="ARBA" id="ARBA00031445"/>
    </source>
</evidence>
<dbReference type="eggNOG" id="COG1519">
    <property type="taxonomic scope" value="Bacteria"/>
</dbReference>
<feature type="active site" description="Proton acceptor" evidence="7">
    <location>
        <position position="64"/>
    </location>
</feature>
<comment type="similarity">
    <text evidence="8">Belongs to the glycosyltransferase group 1 family.</text>
</comment>
<name>A1BHB8_CHLPD</name>
<comment type="subcellular location">
    <subcellularLocation>
        <location evidence="8">Cell membrane</location>
    </subcellularLocation>
</comment>
<dbReference type="SUPFAM" id="SSF53756">
    <property type="entry name" value="UDP-Glycosyltransferase/glycogen phosphorylase"/>
    <property type="match status" value="1"/>
</dbReference>
<keyword evidence="8" id="KW-0448">Lipopolysaccharide biosynthesis</keyword>
<dbReference type="Gene3D" id="3.40.50.2000">
    <property type="entry name" value="Glycogen Phosphorylase B"/>
    <property type="match status" value="1"/>
</dbReference>
<proteinExistence type="inferred from homology"/>
<evidence type="ECO:0000256" key="1">
    <source>
        <dbReference type="ARBA" id="ARBA00004713"/>
    </source>
</evidence>
<dbReference type="GO" id="GO:0009244">
    <property type="term" value="P:lipopolysaccharide core region biosynthetic process"/>
    <property type="evidence" value="ECO:0007669"/>
    <property type="project" value="UniProtKB-UniRule"/>
</dbReference>
<keyword evidence="11" id="KW-1185">Reference proteome</keyword>
<evidence type="ECO:0000256" key="3">
    <source>
        <dbReference type="ARBA" id="ARBA00019077"/>
    </source>
</evidence>
<dbReference type="RefSeq" id="WP_011745602.1">
    <property type="nucleotide sequence ID" value="NC_008639.1"/>
</dbReference>
<dbReference type="PANTHER" id="PTHR42755:SF1">
    <property type="entry name" value="3-DEOXY-D-MANNO-OCTULOSONIC ACID TRANSFERASE, MITOCHONDRIAL-RELATED"/>
    <property type="match status" value="1"/>
</dbReference>
<comment type="catalytic activity">
    <reaction evidence="6 8">
        <text>lipid IVA (E. coli) + CMP-3-deoxy-beta-D-manno-octulosonate = alpha-Kdo-(2-&gt;6)-lipid IVA (E. coli) + CMP + H(+)</text>
        <dbReference type="Rhea" id="RHEA:28066"/>
        <dbReference type="ChEBI" id="CHEBI:15378"/>
        <dbReference type="ChEBI" id="CHEBI:58603"/>
        <dbReference type="ChEBI" id="CHEBI:60364"/>
        <dbReference type="ChEBI" id="CHEBI:60377"/>
        <dbReference type="ChEBI" id="CHEBI:85987"/>
        <dbReference type="EC" id="2.4.99.12"/>
    </reaction>
</comment>
<keyword evidence="8" id="KW-0472">Membrane</keyword>
<evidence type="ECO:0000256" key="2">
    <source>
        <dbReference type="ARBA" id="ARBA00012621"/>
    </source>
</evidence>
<dbReference type="AlphaFoldDB" id="A1BHB8"/>
<dbReference type="Gene3D" id="3.40.50.11720">
    <property type="entry name" value="3-Deoxy-D-manno-octulosonic-acid transferase, N-terminal domain"/>
    <property type="match status" value="1"/>
</dbReference>
<dbReference type="Proteomes" id="UP000008701">
    <property type="component" value="Chromosome"/>
</dbReference>
<dbReference type="PANTHER" id="PTHR42755">
    <property type="entry name" value="3-DEOXY-MANNO-OCTULOSONATE CYTIDYLYLTRANSFERASE"/>
    <property type="match status" value="1"/>
</dbReference>
<dbReference type="Pfam" id="PF04413">
    <property type="entry name" value="Glycos_transf_N"/>
    <property type="match status" value="1"/>
</dbReference>
<feature type="domain" description="3-deoxy-D-manno-octulosonic-acid transferase N-terminal" evidence="9">
    <location>
        <begin position="53"/>
        <end position="213"/>
    </location>
</feature>
<organism evidence="10 11">
    <name type="scientific">Chlorobium phaeobacteroides (strain DSM 266 / SMG 266 / 2430)</name>
    <dbReference type="NCBI Taxonomy" id="290317"/>
    <lineage>
        <taxon>Bacteria</taxon>
        <taxon>Pseudomonadati</taxon>
        <taxon>Chlorobiota</taxon>
        <taxon>Chlorobiia</taxon>
        <taxon>Chlorobiales</taxon>
        <taxon>Chlorobiaceae</taxon>
        <taxon>Chlorobium/Pelodictyon group</taxon>
        <taxon>Chlorobium</taxon>
    </lineage>
</organism>
<dbReference type="GO" id="GO:0043842">
    <property type="term" value="F:Kdo transferase activity"/>
    <property type="evidence" value="ECO:0007669"/>
    <property type="project" value="UniProtKB-EC"/>
</dbReference>
<dbReference type="KEGG" id="cph:Cpha266_1778"/>
<evidence type="ECO:0000313" key="10">
    <source>
        <dbReference type="EMBL" id="ABL65795.1"/>
    </source>
</evidence>
<dbReference type="InterPro" id="IPR039901">
    <property type="entry name" value="Kdotransferase"/>
</dbReference>
<dbReference type="InterPro" id="IPR038107">
    <property type="entry name" value="Glycos_transf_N_sf"/>
</dbReference>
<dbReference type="HOGENOM" id="CLU_036146_2_1_10"/>
<comment type="pathway">
    <text evidence="1 8">Bacterial outer membrane biogenesis; LPS core biosynthesis.</text>
</comment>
<dbReference type="UniPathway" id="UPA00958"/>
<dbReference type="CAZy" id="GT30">
    <property type="family name" value="Glycosyltransferase Family 30"/>
</dbReference>
<evidence type="ECO:0000256" key="4">
    <source>
        <dbReference type="ARBA" id="ARBA00022679"/>
    </source>
</evidence>
<accession>A1BHB8</accession>
<dbReference type="STRING" id="290317.Cpha266_1778"/>
<evidence type="ECO:0000313" key="11">
    <source>
        <dbReference type="Proteomes" id="UP000008701"/>
    </source>
</evidence>
<evidence type="ECO:0000259" key="9">
    <source>
        <dbReference type="Pfam" id="PF04413"/>
    </source>
</evidence>
<evidence type="ECO:0000256" key="6">
    <source>
        <dbReference type="ARBA" id="ARBA00049183"/>
    </source>
</evidence>
<dbReference type="InterPro" id="IPR007507">
    <property type="entry name" value="Glycos_transf_N"/>
</dbReference>
<evidence type="ECO:0000256" key="7">
    <source>
        <dbReference type="PIRSR" id="PIRSR639901-1"/>
    </source>
</evidence>
<keyword evidence="8" id="KW-1003">Cell membrane</keyword>
<gene>
    <name evidence="10" type="ordered locus">Cpha266_1778</name>
</gene>
<keyword evidence="4 8" id="KW-0808">Transferase</keyword>
<dbReference type="GO" id="GO:0009245">
    <property type="term" value="P:lipid A biosynthetic process"/>
    <property type="evidence" value="ECO:0007669"/>
    <property type="project" value="TreeGrafter"/>
</dbReference>
<comment type="function">
    <text evidence="8">Involved in lipopolysaccharide (LPS) biosynthesis. Catalyzes the transfer of 3-deoxy-D-manno-octulosonate (Kdo) residue(s) from CMP-Kdo to lipid IV(A), the tetraacyldisaccharide-1,4'-bisphosphate precursor of lipid A.</text>
</comment>
<dbReference type="EMBL" id="CP000492">
    <property type="protein sequence ID" value="ABL65795.1"/>
    <property type="molecule type" value="Genomic_DNA"/>
</dbReference>
<dbReference type="EC" id="2.4.99.12" evidence="2 8"/>
<protein>
    <recommendedName>
        <fullName evidence="3 8">3-deoxy-D-manno-octulosonic acid transferase</fullName>
        <shortName evidence="8">Kdo transferase</shortName>
        <ecNumber evidence="2 8">2.4.99.12</ecNumber>
    </recommendedName>
    <alternativeName>
        <fullName evidence="5 8">Lipid IV(A) 3-deoxy-D-manno-octulosonic acid transferase</fullName>
    </alternativeName>
</protein>